<dbReference type="GO" id="GO:0016887">
    <property type="term" value="F:ATP hydrolysis activity"/>
    <property type="evidence" value="ECO:0007669"/>
    <property type="project" value="InterPro"/>
</dbReference>
<evidence type="ECO:0000259" key="1">
    <source>
        <dbReference type="SMART" id="SM00382"/>
    </source>
</evidence>
<evidence type="ECO:0000313" key="2">
    <source>
        <dbReference type="EMBL" id="EST48965.1"/>
    </source>
</evidence>
<gene>
    <name evidence="2" type="ORF">SS50377_10813</name>
    <name evidence="3" type="ORF">SS50377_27197</name>
</gene>
<accession>V6LWK8</accession>
<evidence type="ECO:0000313" key="4">
    <source>
        <dbReference type="Proteomes" id="UP000018208"/>
    </source>
</evidence>
<dbReference type="PANTHER" id="PTHR14690">
    <property type="entry name" value="IQ MOTIF CONTAINING WITH AAA DOMAIN 1"/>
    <property type="match status" value="1"/>
</dbReference>
<dbReference type="Pfam" id="PF00004">
    <property type="entry name" value="AAA"/>
    <property type="match status" value="1"/>
</dbReference>
<dbReference type="SMART" id="SM00382">
    <property type="entry name" value="AAA"/>
    <property type="match status" value="1"/>
</dbReference>
<dbReference type="EMBL" id="AUWU02000007">
    <property type="protein sequence ID" value="KAH0570904.1"/>
    <property type="molecule type" value="Genomic_DNA"/>
</dbReference>
<keyword evidence="4" id="KW-1185">Reference proteome</keyword>
<dbReference type="Gene3D" id="3.40.50.300">
    <property type="entry name" value="P-loop containing nucleotide triphosphate hydrolases"/>
    <property type="match status" value="1"/>
</dbReference>
<dbReference type="Proteomes" id="UP000018208">
    <property type="component" value="Unassembled WGS sequence"/>
</dbReference>
<name>V6LWK8_9EUKA</name>
<reference evidence="3" key="2">
    <citation type="submission" date="2020-12" db="EMBL/GenBank/DDBJ databases">
        <title>New Spironucleus salmonicida genome in near-complete chromosomes.</title>
        <authorList>
            <person name="Xu F."/>
            <person name="Kurt Z."/>
            <person name="Jimenez-Gonzalez A."/>
            <person name="Astvaldsson A."/>
            <person name="Andersson J.O."/>
            <person name="Svard S.G."/>
        </authorList>
    </citation>
    <scope>NUCLEOTIDE SEQUENCE</scope>
    <source>
        <strain evidence="3">ATCC 50377</strain>
    </source>
</reference>
<dbReference type="SUPFAM" id="SSF52540">
    <property type="entry name" value="P-loop containing nucleoside triphosphate hydrolases"/>
    <property type="match status" value="1"/>
</dbReference>
<feature type="domain" description="AAA+ ATPase" evidence="1">
    <location>
        <begin position="722"/>
        <end position="888"/>
    </location>
</feature>
<dbReference type="InterPro" id="IPR052267">
    <property type="entry name" value="N-DRC_Component"/>
</dbReference>
<dbReference type="EMBL" id="KI545970">
    <property type="protein sequence ID" value="EST48965.1"/>
    <property type="molecule type" value="Genomic_DNA"/>
</dbReference>
<dbReference type="PROSITE" id="PS50096">
    <property type="entry name" value="IQ"/>
    <property type="match status" value="1"/>
</dbReference>
<dbReference type="InterPro" id="IPR003959">
    <property type="entry name" value="ATPase_AAA_core"/>
</dbReference>
<protein>
    <submittedName>
        <fullName evidence="2">Spastin</fullName>
    </submittedName>
</protein>
<proteinExistence type="predicted"/>
<evidence type="ECO:0000313" key="3">
    <source>
        <dbReference type="EMBL" id="KAH0570904.1"/>
    </source>
</evidence>
<sequence>MADRLWQHAMTLITAQIQKEQFTPTQKLKSDQLAALNVQYYQQYVEIYKILNRALQIQTHPQKRISIKKALDAVVSRLLETKQVVSLFNRTYTVDFFQITNSQDVHLELQRQYDSIPIKRNQLFRILYERYQPKFNGSAFDAQHFLQNYVPGVGAIGILEENEEKQQMSVENAILILQRGERGRTARLRAKLVRDIVKTSVNNTVKKDVIVNRSQAAECIQRFWRGYLRKRRAEEKKRAELVFLGISRDDTSSIISMVQDLVSIDTVKSERQYLQAKEHERVQIQQKLEKTLFQIGKQEQIEITAALPLQMQVSLCPLSNHTDPATNDPLETNWNLSRIIDKNNAKIQPEVFSSYDNVCDSGLCVAPEAIRQKIIKQAALFMQSDEYKHIMNDRNTLALALSVEAQFESEKGYVEQDVLKEEAFALKTELRRRYELALEQFRDDPENESGLYPVKPPVIQTADEQALYDQVIKDEAERFAALKKKKGKKGKKGKIEPAKKGKDEVVDPDLAAVQHLSAYVNDLVDSSIDYFNRWQRLDTEENVYESEFVKELIRPGVFRKVFDDIYDEIEKFLRDIAEAYHYTSDMDSKKKKKPFKAPKPTKRKILVFPEIAQLGPVGPPEAEAAYAELIAENVIKHIKPAKLDQFIASDTFFSSGSQQSQFLQNQSVEALKQLGISNQLLEIENLPAKDPEFPSYAAIKDQIILDILLPLQSPLSRFYVSRPTKILLLGPPGSGKTLLARAIATELSAIFIDISPANLIGKFAGVEIQYLFKLIKVIIANNPQVVIYCDEIELVLSGAAKSKAKKGKKMKEDDGMTPGASMLCEGYPKSADQAFNPSRMKKEVLSLIKGINNADGAIFIATATRTFQREKPLVDLFAPYVIYLQLPDYNMRMKLLSHFFKRFGLPEFGISGLATQVRYTNSDKVEVEIETKCSALGLIGLESGYVSSRANDTVFDLSSLARLCNGYSAGQMQRVLAQVLSGVRVSQLGVKPLGVGEFVEALGAELGHLDSKIAHVALMQMAAQKELPVLPEPEVPKK</sequence>
<dbReference type="OrthoDB" id="3046016at2759"/>
<dbReference type="PANTHER" id="PTHR14690:SF0">
    <property type="entry name" value="IQ MOTIF CONTAINING WITH AAA DOMAIN 1"/>
    <property type="match status" value="1"/>
</dbReference>
<organism evidence="2">
    <name type="scientific">Spironucleus salmonicida</name>
    <dbReference type="NCBI Taxonomy" id="348837"/>
    <lineage>
        <taxon>Eukaryota</taxon>
        <taxon>Metamonada</taxon>
        <taxon>Diplomonadida</taxon>
        <taxon>Hexamitidae</taxon>
        <taxon>Hexamitinae</taxon>
        <taxon>Spironucleus</taxon>
    </lineage>
</organism>
<dbReference type="InterPro" id="IPR027417">
    <property type="entry name" value="P-loop_NTPase"/>
</dbReference>
<dbReference type="GO" id="GO:0005524">
    <property type="term" value="F:ATP binding"/>
    <property type="evidence" value="ECO:0007669"/>
    <property type="project" value="InterPro"/>
</dbReference>
<reference evidence="2 3" key="1">
    <citation type="journal article" date="2014" name="PLoS Genet.">
        <title>The Genome of Spironucleus salmonicida Highlights a Fish Pathogen Adapted to Fluctuating Environments.</title>
        <authorList>
            <person name="Xu F."/>
            <person name="Jerlstrom-Hultqvist J."/>
            <person name="Einarsson E."/>
            <person name="Astvaldsson A."/>
            <person name="Svard S.G."/>
            <person name="Andersson J.O."/>
        </authorList>
    </citation>
    <scope>NUCLEOTIDE SEQUENCE</scope>
    <source>
        <strain evidence="3">ATCC 50377</strain>
    </source>
</reference>
<dbReference type="VEuPathDB" id="GiardiaDB:SS50377_27197"/>
<dbReference type="InterPro" id="IPR003593">
    <property type="entry name" value="AAA+_ATPase"/>
</dbReference>
<dbReference type="AlphaFoldDB" id="V6LWK8"/>